<dbReference type="Gene3D" id="3.30.70.3460">
    <property type="match status" value="1"/>
</dbReference>
<dbReference type="InterPro" id="IPR040523">
    <property type="entry name" value="AsnC_trans_reg2"/>
</dbReference>
<dbReference type="EMBL" id="FNFD01000002">
    <property type="protein sequence ID" value="SDJ66028.1"/>
    <property type="molecule type" value="Genomic_DNA"/>
</dbReference>
<evidence type="ECO:0000313" key="4">
    <source>
        <dbReference type="Proteomes" id="UP000198706"/>
    </source>
</evidence>
<evidence type="ECO:0000259" key="1">
    <source>
        <dbReference type="Pfam" id="PF17805"/>
    </source>
</evidence>
<evidence type="ECO:0000313" key="3">
    <source>
        <dbReference type="EMBL" id="SDJ66028.1"/>
    </source>
</evidence>
<dbReference type="InterPro" id="IPR053953">
    <property type="entry name" value="NirdL-like_HTH"/>
</dbReference>
<dbReference type="Pfam" id="PF17805">
    <property type="entry name" value="AsnC_trans_reg2"/>
    <property type="match status" value="1"/>
</dbReference>
<organism evidence="3 4">
    <name type="scientific">Pseudomonas indica</name>
    <dbReference type="NCBI Taxonomy" id="137658"/>
    <lineage>
        <taxon>Bacteria</taxon>
        <taxon>Pseudomonadati</taxon>
        <taxon>Pseudomonadota</taxon>
        <taxon>Gammaproteobacteria</taxon>
        <taxon>Pseudomonadales</taxon>
        <taxon>Pseudomonadaceae</taxon>
        <taxon>Pseudomonas</taxon>
    </lineage>
</organism>
<dbReference type="STRING" id="137658.SAMN05216186_102248"/>
<feature type="domain" description="Siroheme decarboxylase NirL-like HTH" evidence="2">
    <location>
        <begin position="14"/>
        <end position="59"/>
    </location>
</feature>
<dbReference type="AlphaFoldDB" id="A0A1G8VJ01"/>
<gene>
    <name evidence="3" type="ORF">SAMN05216186_102248</name>
</gene>
<dbReference type="Proteomes" id="UP000198706">
    <property type="component" value="Unassembled WGS sequence"/>
</dbReference>
<keyword evidence="4" id="KW-1185">Reference proteome</keyword>
<evidence type="ECO:0000259" key="2">
    <source>
        <dbReference type="Pfam" id="PF22451"/>
    </source>
</evidence>
<name>A0A1G8VJ01_9PSED</name>
<accession>A0A1G8VJ01</accession>
<dbReference type="RefSeq" id="WP_084334936.1">
    <property type="nucleotide sequence ID" value="NZ_FNFD01000002.1"/>
</dbReference>
<feature type="domain" description="Siroheme decarboxylase AsnC-like ligand binding" evidence="1">
    <location>
        <begin position="69"/>
        <end position="156"/>
    </location>
</feature>
<sequence length="170" mass="18814">MSACISPSDADLARRLVALTEAGLPLVEDPWGWLAERLGLSPDATLALLARLHADGAIRRIAAVPNHYRLGYRHNGMTVWDVADDAIERLGPAVGTLPCVSHCYRRPRKDGWRYNLFAMVHGRSAAEIDGYRAEIRALLGDACRADDMLVSSRILKKTGLRLGEPRSRMR</sequence>
<reference evidence="3 4" key="1">
    <citation type="submission" date="2016-10" db="EMBL/GenBank/DDBJ databases">
        <authorList>
            <person name="de Groot N.N."/>
        </authorList>
    </citation>
    <scope>NUCLEOTIDE SEQUENCE [LARGE SCALE GENOMIC DNA]</scope>
    <source>
        <strain evidence="3 4">JCM 21544</strain>
    </source>
</reference>
<protein>
    <submittedName>
        <fullName evidence="3">DNA-binding transcriptional regulator, Lrp family</fullName>
    </submittedName>
</protein>
<proteinExistence type="predicted"/>
<keyword evidence="3" id="KW-0238">DNA-binding</keyword>
<dbReference type="Pfam" id="PF22451">
    <property type="entry name" value="NirdL-like_HTH"/>
    <property type="match status" value="1"/>
</dbReference>
<dbReference type="GO" id="GO:0003677">
    <property type="term" value="F:DNA binding"/>
    <property type="evidence" value="ECO:0007669"/>
    <property type="project" value="UniProtKB-KW"/>
</dbReference>